<evidence type="ECO:0000256" key="4">
    <source>
        <dbReference type="ARBA" id="ARBA00023125"/>
    </source>
</evidence>
<keyword evidence="3" id="KW-0805">Transcription regulation</keyword>
<gene>
    <name evidence="9" type="ORF">ENR64_25145</name>
</gene>
<dbReference type="GO" id="GO:0005829">
    <property type="term" value="C:cytosol"/>
    <property type="evidence" value="ECO:0007669"/>
    <property type="project" value="TreeGrafter"/>
</dbReference>
<dbReference type="Gene3D" id="3.40.50.2300">
    <property type="match status" value="1"/>
</dbReference>
<evidence type="ECO:0000256" key="5">
    <source>
        <dbReference type="ARBA" id="ARBA00023163"/>
    </source>
</evidence>
<dbReference type="GO" id="GO:0000156">
    <property type="term" value="F:phosphorelay response regulator activity"/>
    <property type="evidence" value="ECO:0007669"/>
    <property type="project" value="TreeGrafter"/>
</dbReference>
<evidence type="ECO:0000256" key="1">
    <source>
        <dbReference type="ARBA" id="ARBA00022553"/>
    </source>
</evidence>
<dbReference type="AlphaFoldDB" id="A0A7C3PJG3"/>
<dbReference type="SMART" id="SM00448">
    <property type="entry name" value="REC"/>
    <property type="match status" value="1"/>
</dbReference>
<protein>
    <submittedName>
        <fullName evidence="9">Response regulator</fullName>
    </submittedName>
</protein>
<dbReference type="SUPFAM" id="SSF52172">
    <property type="entry name" value="CheY-like"/>
    <property type="match status" value="1"/>
</dbReference>
<evidence type="ECO:0000259" key="8">
    <source>
        <dbReference type="PROSITE" id="PS50110"/>
    </source>
</evidence>
<evidence type="ECO:0000256" key="6">
    <source>
        <dbReference type="PROSITE-ProRule" id="PRU00169"/>
    </source>
</evidence>
<organism evidence="9">
    <name type="scientific">Oscillatoriales cyanobacterium SpSt-418</name>
    <dbReference type="NCBI Taxonomy" id="2282169"/>
    <lineage>
        <taxon>Bacteria</taxon>
        <taxon>Bacillati</taxon>
        <taxon>Cyanobacteriota</taxon>
        <taxon>Cyanophyceae</taxon>
        <taxon>Oscillatoriophycideae</taxon>
        <taxon>Oscillatoriales</taxon>
    </lineage>
</organism>
<evidence type="ECO:0000256" key="2">
    <source>
        <dbReference type="ARBA" id="ARBA00023012"/>
    </source>
</evidence>
<name>A0A7C3PJG3_9CYAN</name>
<keyword evidence="5" id="KW-0804">Transcription</keyword>
<keyword evidence="1 6" id="KW-0597">Phosphoprotein</keyword>
<feature type="coiled-coil region" evidence="7">
    <location>
        <begin position="122"/>
        <end position="149"/>
    </location>
</feature>
<proteinExistence type="predicted"/>
<dbReference type="PANTHER" id="PTHR48111">
    <property type="entry name" value="REGULATOR OF RPOS"/>
    <property type="match status" value="1"/>
</dbReference>
<evidence type="ECO:0000313" key="9">
    <source>
        <dbReference type="EMBL" id="HFN00980.1"/>
    </source>
</evidence>
<sequence>MQDNSSTYHGDLLIVDDVADNLRVLSNILSNQGYRVRAVKNSAMALMGAKLVPPDVILLDIRMPEINGYEVCQQLKSDPQLCEIPIIFLSALDEATDKAKAFEVGGADYITKPFQMEEVLARVKNQLTLQRLKKEVAQQRQQLEQVSSASESSNLKPLQPVYAEMLLEITSILKCCDRLSQDSQLIAEQAAGLRSIHQSSQNLLKLVNQQLKDLTN</sequence>
<keyword evidence="2" id="KW-0902">Two-component regulatory system</keyword>
<accession>A0A7C3PJG3</accession>
<keyword evidence="7" id="KW-0175">Coiled coil</keyword>
<comment type="caution">
    <text evidence="9">The sequence shown here is derived from an EMBL/GenBank/DDBJ whole genome shotgun (WGS) entry which is preliminary data.</text>
</comment>
<dbReference type="InterPro" id="IPR039420">
    <property type="entry name" value="WalR-like"/>
</dbReference>
<dbReference type="EMBL" id="DSRU01000356">
    <property type="protein sequence ID" value="HFN00980.1"/>
    <property type="molecule type" value="Genomic_DNA"/>
</dbReference>
<evidence type="ECO:0000256" key="3">
    <source>
        <dbReference type="ARBA" id="ARBA00023015"/>
    </source>
</evidence>
<dbReference type="InterPro" id="IPR001789">
    <property type="entry name" value="Sig_transdc_resp-reg_receiver"/>
</dbReference>
<dbReference type="PANTHER" id="PTHR48111:SF1">
    <property type="entry name" value="TWO-COMPONENT RESPONSE REGULATOR ORR33"/>
    <property type="match status" value="1"/>
</dbReference>
<feature type="domain" description="Response regulatory" evidence="8">
    <location>
        <begin position="11"/>
        <end position="127"/>
    </location>
</feature>
<feature type="modified residue" description="4-aspartylphosphate" evidence="6">
    <location>
        <position position="60"/>
    </location>
</feature>
<reference evidence="9" key="1">
    <citation type="journal article" date="2020" name="mSystems">
        <title>Genome- and Community-Level Interaction Insights into Carbon Utilization and Element Cycling Functions of Hydrothermarchaeota in Hydrothermal Sediment.</title>
        <authorList>
            <person name="Zhou Z."/>
            <person name="Liu Y."/>
            <person name="Xu W."/>
            <person name="Pan J."/>
            <person name="Luo Z.H."/>
            <person name="Li M."/>
        </authorList>
    </citation>
    <scope>NUCLEOTIDE SEQUENCE [LARGE SCALE GENOMIC DNA]</scope>
    <source>
        <strain evidence="9">SpSt-418</strain>
    </source>
</reference>
<dbReference type="GO" id="GO:0000976">
    <property type="term" value="F:transcription cis-regulatory region binding"/>
    <property type="evidence" value="ECO:0007669"/>
    <property type="project" value="TreeGrafter"/>
</dbReference>
<evidence type="ECO:0000256" key="7">
    <source>
        <dbReference type="SAM" id="Coils"/>
    </source>
</evidence>
<keyword evidence="4" id="KW-0238">DNA-binding</keyword>
<dbReference type="CDD" id="cd19920">
    <property type="entry name" value="REC_PA4781-like"/>
    <property type="match status" value="1"/>
</dbReference>
<dbReference type="GO" id="GO:0032993">
    <property type="term" value="C:protein-DNA complex"/>
    <property type="evidence" value="ECO:0007669"/>
    <property type="project" value="TreeGrafter"/>
</dbReference>
<dbReference type="Pfam" id="PF00072">
    <property type="entry name" value="Response_reg"/>
    <property type="match status" value="1"/>
</dbReference>
<dbReference type="GO" id="GO:0006355">
    <property type="term" value="P:regulation of DNA-templated transcription"/>
    <property type="evidence" value="ECO:0007669"/>
    <property type="project" value="TreeGrafter"/>
</dbReference>
<dbReference type="InterPro" id="IPR011006">
    <property type="entry name" value="CheY-like_superfamily"/>
</dbReference>
<dbReference type="PROSITE" id="PS50110">
    <property type="entry name" value="RESPONSE_REGULATORY"/>
    <property type="match status" value="1"/>
</dbReference>